<dbReference type="EMBL" id="JBHTAI010000011">
    <property type="protein sequence ID" value="MFC7150551.1"/>
    <property type="molecule type" value="Genomic_DNA"/>
</dbReference>
<feature type="region of interest" description="Disordered" evidence="2">
    <location>
        <begin position="25"/>
        <end position="50"/>
    </location>
</feature>
<proteinExistence type="predicted"/>
<dbReference type="Pfam" id="PF13343">
    <property type="entry name" value="SBP_bac_6"/>
    <property type="match status" value="1"/>
</dbReference>
<evidence type="ECO:0000256" key="2">
    <source>
        <dbReference type="SAM" id="MobiDB-lite"/>
    </source>
</evidence>
<dbReference type="RefSeq" id="WP_378052941.1">
    <property type="nucleotide sequence ID" value="NZ_JBHMDN010000069.1"/>
</dbReference>
<protein>
    <submittedName>
        <fullName evidence="4">ABC transporter substrate-binding protein</fullName>
    </submittedName>
</protein>
<dbReference type="CDD" id="cd13546">
    <property type="entry name" value="PBP2_BitB"/>
    <property type="match status" value="1"/>
</dbReference>
<name>A0ABW2FBT9_9BACL</name>
<dbReference type="Proteomes" id="UP001596378">
    <property type="component" value="Unassembled WGS sequence"/>
</dbReference>
<evidence type="ECO:0000256" key="3">
    <source>
        <dbReference type="SAM" id="SignalP"/>
    </source>
</evidence>
<keyword evidence="1 3" id="KW-0732">Signal</keyword>
<dbReference type="SUPFAM" id="SSF53850">
    <property type="entry name" value="Periplasmic binding protein-like II"/>
    <property type="match status" value="1"/>
</dbReference>
<dbReference type="PANTHER" id="PTHR30006:SF2">
    <property type="entry name" value="ABC TRANSPORTER SUBSTRATE-BINDING PROTEIN"/>
    <property type="match status" value="1"/>
</dbReference>
<dbReference type="PANTHER" id="PTHR30006">
    <property type="entry name" value="THIAMINE-BINDING PERIPLASMIC PROTEIN-RELATED"/>
    <property type="match status" value="1"/>
</dbReference>
<organism evidence="4 5">
    <name type="scientific">Cohnella cellulosilytica</name>
    <dbReference type="NCBI Taxonomy" id="986710"/>
    <lineage>
        <taxon>Bacteria</taxon>
        <taxon>Bacillati</taxon>
        <taxon>Bacillota</taxon>
        <taxon>Bacilli</taxon>
        <taxon>Bacillales</taxon>
        <taxon>Paenibacillaceae</taxon>
        <taxon>Cohnella</taxon>
    </lineage>
</organism>
<feature type="chain" id="PRO_5046714540" evidence="3">
    <location>
        <begin position="21"/>
        <end position="363"/>
    </location>
</feature>
<keyword evidence="5" id="KW-1185">Reference proteome</keyword>
<evidence type="ECO:0000313" key="5">
    <source>
        <dbReference type="Proteomes" id="UP001596378"/>
    </source>
</evidence>
<dbReference type="PIRSF" id="PIRSF002825">
    <property type="entry name" value="CfbpA"/>
    <property type="match status" value="1"/>
</dbReference>
<gene>
    <name evidence="4" type="ORF">ACFQMJ_18625</name>
</gene>
<sequence length="363" mass="38992">MRKKWYAGAVVTALSVSLLAGCGSNDPKGSASPEAGQASESASSAAPDGGAKLGGKVTIYSPNQAEINNPILKEFQTRTGIEVELISGGTGELLKRVQAEESNPLGDVFFGGGAESLAAYGQYFEVYETKEAANIGDAYKDSANHFTPFSALPMIIMYNKDLVKEGEEPQGWQDLLDPKWKGKIAFADPAKSGSSFTQIVTFLSAFGRDDGKGWEFVKSFLDNLDGKMLSGSSMVYKGVADKEFTLGVTLEEAALRNLEGGANVGIIYPAEGTSAVPDGLAVIKGAKNMENAKAFVDFAVSKDVQDMLQKEFKRRPVRTDATETQGIPASKDIKLVDYDFDWASQNKDEVIKKFTRIVTGQDK</sequence>
<dbReference type="Gene3D" id="3.40.190.10">
    <property type="entry name" value="Periplasmic binding protein-like II"/>
    <property type="match status" value="2"/>
</dbReference>
<feature type="compositionally biased region" description="Low complexity" evidence="2">
    <location>
        <begin position="29"/>
        <end position="50"/>
    </location>
</feature>
<reference evidence="5" key="1">
    <citation type="journal article" date="2019" name="Int. J. Syst. Evol. Microbiol.">
        <title>The Global Catalogue of Microorganisms (GCM) 10K type strain sequencing project: providing services to taxonomists for standard genome sequencing and annotation.</title>
        <authorList>
            <consortium name="The Broad Institute Genomics Platform"/>
            <consortium name="The Broad Institute Genome Sequencing Center for Infectious Disease"/>
            <person name="Wu L."/>
            <person name="Ma J."/>
        </authorList>
    </citation>
    <scope>NUCLEOTIDE SEQUENCE [LARGE SCALE GENOMIC DNA]</scope>
    <source>
        <strain evidence="5">KCTC 12907</strain>
    </source>
</reference>
<comment type="caution">
    <text evidence="4">The sequence shown here is derived from an EMBL/GenBank/DDBJ whole genome shotgun (WGS) entry which is preliminary data.</text>
</comment>
<evidence type="ECO:0000256" key="1">
    <source>
        <dbReference type="ARBA" id="ARBA00022729"/>
    </source>
</evidence>
<evidence type="ECO:0000313" key="4">
    <source>
        <dbReference type="EMBL" id="MFC7150551.1"/>
    </source>
</evidence>
<dbReference type="PROSITE" id="PS51257">
    <property type="entry name" value="PROKAR_LIPOPROTEIN"/>
    <property type="match status" value="1"/>
</dbReference>
<feature type="signal peptide" evidence="3">
    <location>
        <begin position="1"/>
        <end position="20"/>
    </location>
</feature>
<dbReference type="InterPro" id="IPR026045">
    <property type="entry name" value="Ferric-bd"/>
</dbReference>
<accession>A0ABW2FBT9</accession>